<dbReference type="AlphaFoldDB" id="W7DVZ8"/>
<dbReference type="EMBL" id="ATSX01000001">
    <property type="protein sequence ID" value="EUK19235.1"/>
    <property type="molecule type" value="Genomic_DNA"/>
</dbReference>
<evidence type="ECO:0000313" key="2">
    <source>
        <dbReference type="EMBL" id="EUK19235.1"/>
    </source>
</evidence>
<evidence type="ECO:0000256" key="1">
    <source>
        <dbReference type="SAM" id="Phobius"/>
    </source>
</evidence>
<dbReference type="STRING" id="1208583.COMX_05775"/>
<keyword evidence="1" id="KW-0812">Transmembrane</keyword>
<keyword evidence="3" id="KW-1185">Reference proteome</keyword>
<dbReference type="RefSeq" id="WP_084051551.1">
    <property type="nucleotide sequence ID" value="NZ_ATSX01000001.1"/>
</dbReference>
<organism evidence="2 3">
    <name type="scientific">Commensalibacter papalotli</name>
    <name type="common">ex Servin-Garciduenas et al. 2014</name>
    <dbReference type="NCBI Taxonomy" id="1208583"/>
    <lineage>
        <taxon>Bacteria</taxon>
        <taxon>Pseudomonadati</taxon>
        <taxon>Pseudomonadota</taxon>
        <taxon>Alphaproteobacteria</taxon>
        <taxon>Acetobacterales</taxon>
        <taxon>Acetobacteraceae</taxon>
    </lineage>
</organism>
<evidence type="ECO:0008006" key="4">
    <source>
        <dbReference type="Google" id="ProtNLM"/>
    </source>
</evidence>
<keyword evidence="1" id="KW-1133">Transmembrane helix</keyword>
<evidence type="ECO:0000313" key="3">
    <source>
        <dbReference type="Proteomes" id="UP000019250"/>
    </source>
</evidence>
<dbReference type="OrthoDB" id="7271061at2"/>
<gene>
    <name evidence="2" type="ORF">COMX_05775</name>
</gene>
<keyword evidence="1" id="KW-0472">Membrane</keyword>
<dbReference type="Proteomes" id="UP000019250">
    <property type="component" value="Unassembled WGS sequence"/>
</dbReference>
<name>W7DVZ8_9PROT</name>
<accession>W7DVZ8</accession>
<proteinExistence type="predicted"/>
<feature type="transmembrane region" description="Helical" evidence="1">
    <location>
        <begin position="22"/>
        <end position="44"/>
    </location>
</feature>
<reference evidence="2 3" key="1">
    <citation type="journal article" date="2014" name="Genome Announc.">
        <title>Draft Genome Sequence of Commensalibacter papalotli MX01, a Symbiont Identified from the Guts of Overwintering Monarch Butterflies.</title>
        <authorList>
            <person name="Servin-Garciduenas L.E."/>
            <person name="Sanchez-Quinto A."/>
            <person name="Martinez-Romero E."/>
        </authorList>
    </citation>
    <scope>NUCLEOTIDE SEQUENCE [LARGE SCALE GENOMIC DNA]</scope>
    <source>
        <strain evidence="3">MX-MONARCH01</strain>
    </source>
</reference>
<protein>
    <recommendedName>
        <fullName evidence="4">Holin</fullName>
    </recommendedName>
</protein>
<comment type="caution">
    <text evidence="2">The sequence shown here is derived from an EMBL/GenBank/DDBJ whole genome shotgun (WGS) entry which is preliminary data.</text>
</comment>
<sequence length="82" mass="9297">MENTDLLMQLFQYVMGIIPGDITGNIVSAVTVIVTVCTLIMRFWKEPEQDRKSHKLWQFLHVLASFKKPDEVKEKGSGGKSS</sequence>